<feature type="transmembrane region" description="Helical" evidence="1">
    <location>
        <begin position="199"/>
        <end position="219"/>
    </location>
</feature>
<gene>
    <name evidence="3" type="ORF">DEW08_10575</name>
</gene>
<dbReference type="Proteomes" id="UP000245629">
    <property type="component" value="Chromosome 2"/>
</dbReference>
<feature type="transmembrane region" description="Helical" evidence="1">
    <location>
        <begin position="269"/>
        <end position="294"/>
    </location>
</feature>
<evidence type="ECO:0000313" key="3">
    <source>
        <dbReference type="EMBL" id="AWK86627.1"/>
    </source>
</evidence>
<feature type="transmembrane region" description="Helical" evidence="1">
    <location>
        <begin position="314"/>
        <end position="336"/>
    </location>
</feature>
<feature type="transmembrane region" description="Helical" evidence="1">
    <location>
        <begin position="342"/>
        <end position="363"/>
    </location>
</feature>
<protein>
    <submittedName>
        <fullName evidence="3">DUF418 domain-containing protein</fullName>
    </submittedName>
</protein>
<proteinExistence type="predicted"/>
<reference evidence="4" key="1">
    <citation type="submission" date="2018-05" db="EMBL/GenBank/DDBJ databases">
        <title>Azospirillum thermophila sp. nov., a novel isolated from hot spring.</title>
        <authorList>
            <person name="Zhao Z."/>
        </authorList>
    </citation>
    <scope>NUCLEOTIDE SEQUENCE [LARGE SCALE GENOMIC DNA]</scope>
    <source>
        <strain evidence="4">CFH 70021</strain>
    </source>
</reference>
<dbReference type="RefSeq" id="WP_109326942.1">
    <property type="nucleotide sequence ID" value="NZ_CP029353.1"/>
</dbReference>
<evidence type="ECO:0000259" key="2">
    <source>
        <dbReference type="Pfam" id="PF04235"/>
    </source>
</evidence>
<feature type="transmembrane region" description="Helical" evidence="1">
    <location>
        <begin position="14"/>
        <end position="37"/>
    </location>
</feature>
<accession>A0A2S2CQP8</accession>
<dbReference type="PANTHER" id="PTHR30590">
    <property type="entry name" value="INNER MEMBRANE PROTEIN"/>
    <property type="match status" value="1"/>
</dbReference>
<keyword evidence="1" id="KW-0812">Transmembrane</keyword>
<dbReference type="PANTHER" id="PTHR30590:SF2">
    <property type="entry name" value="INNER MEMBRANE PROTEIN"/>
    <property type="match status" value="1"/>
</dbReference>
<dbReference type="AlphaFoldDB" id="A0A2S2CQP8"/>
<keyword evidence="4" id="KW-1185">Reference proteome</keyword>
<evidence type="ECO:0000256" key="1">
    <source>
        <dbReference type="SAM" id="Phobius"/>
    </source>
</evidence>
<dbReference type="Pfam" id="PF04235">
    <property type="entry name" value="DUF418"/>
    <property type="match status" value="1"/>
</dbReference>
<dbReference type="OrthoDB" id="9807744at2"/>
<feature type="transmembrane region" description="Helical" evidence="1">
    <location>
        <begin position="240"/>
        <end position="257"/>
    </location>
</feature>
<feature type="transmembrane region" description="Helical" evidence="1">
    <location>
        <begin position="98"/>
        <end position="126"/>
    </location>
</feature>
<feature type="transmembrane region" description="Helical" evidence="1">
    <location>
        <begin position="49"/>
        <end position="71"/>
    </location>
</feature>
<feature type="transmembrane region" description="Helical" evidence="1">
    <location>
        <begin position="138"/>
        <end position="159"/>
    </location>
</feature>
<name>A0A2S2CQP8_9PROT</name>
<keyword evidence="1" id="KW-1133">Transmembrane helix</keyword>
<dbReference type="KEGG" id="azz:DEW08_10575"/>
<organism evidence="3 4">
    <name type="scientific">Azospirillum thermophilum</name>
    <dbReference type="NCBI Taxonomy" id="2202148"/>
    <lineage>
        <taxon>Bacteria</taxon>
        <taxon>Pseudomonadati</taxon>
        <taxon>Pseudomonadota</taxon>
        <taxon>Alphaproteobacteria</taxon>
        <taxon>Rhodospirillales</taxon>
        <taxon>Azospirillaceae</taxon>
        <taxon>Azospirillum</taxon>
    </lineage>
</organism>
<keyword evidence="1" id="KW-0472">Membrane</keyword>
<feature type="domain" description="DUF418" evidence="2">
    <location>
        <begin position="221"/>
        <end position="381"/>
    </location>
</feature>
<dbReference type="EMBL" id="CP029353">
    <property type="protein sequence ID" value="AWK86627.1"/>
    <property type="molecule type" value="Genomic_DNA"/>
</dbReference>
<evidence type="ECO:0000313" key="4">
    <source>
        <dbReference type="Proteomes" id="UP000245629"/>
    </source>
</evidence>
<sequence length="389" mass="41527">MTGRIAEVDALRGFALFGILVVNIQAFASTFYGSGIVDPAFAGPLDRMVRLLVAVVFETKFYLLFSFLFGYSFTLQMEAADRAGEALPGRILRRQAGLLLIGLMHAVLLFTGDILTIYGVLGVLLLALRRLSDRTVSWLAGVLVLATGGAWLVLGLLLASVGAGTDGQQAAGAALAMRDSYRGDAAAIVARHLADLPDVWIALVLFQAPCAMAMFLLGLMAGRRQLLRRIGEVDAALRRISVVGLLVGLPGAVLYAAGGAVRGGSGWELAAFGIGLLTAPFLTAAYGAAVLLVFRRPGGERLVRWLAPAGRIALSNYLLQSVVCALLFTGYGAALVGRVSPAGALGMAAAIFLLQTVLSRWWLRRHVYGPMEWLLRALTIWRVPSWRFS</sequence>
<dbReference type="InterPro" id="IPR007349">
    <property type="entry name" value="DUF418"/>
</dbReference>
<dbReference type="InterPro" id="IPR052529">
    <property type="entry name" value="Bact_Transport_Assoc"/>
</dbReference>